<dbReference type="PIRSF" id="PIRSF004848">
    <property type="entry name" value="YBL036c_PLPDEIII"/>
    <property type="match status" value="1"/>
</dbReference>
<dbReference type="PANTHER" id="PTHR10146">
    <property type="entry name" value="PROLINE SYNTHETASE CO-TRANSCRIBED BACTERIAL HOMOLOG PROTEIN"/>
    <property type="match status" value="1"/>
</dbReference>
<name>A0A840R1W7_9GAMM</name>
<evidence type="ECO:0000313" key="6">
    <source>
        <dbReference type="EMBL" id="MBB5186603.1"/>
    </source>
</evidence>
<keyword evidence="7" id="KW-1185">Reference proteome</keyword>
<evidence type="ECO:0000256" key="3">
    <source>
        <dbReference type="PIRSR" id="PIRSR004848-1"/>
    </source>
</evidence>
<dbReference type="RefSeq" id="WP_184461380.1">
    <property type="nucleotide sequence ID" value="NZ_JACHHW010000002.1"/>
</dbReference>
<organism evidence="6 7">
    <name type="scientific">Zhongshania antarctica</name>
    <dbReference type="NCBI Taxonomy" id="641702"/>
    <lineage>
        <taxon>Bacteria</taxon>
        <taxon>Pseudomonadati</taxon>
        <taxon>Pseudomonadota</taxon>
        <taxon>Gammaproteobacteria</taxon>
        <taxon>Cellvibrionales</taxon>
        <taxon>Spongiibacteraceae</taxon>
        <taxon>Zhongshania</taxon>
    </lineage>
</organism>
<dbReference type="PROSITE" id="PS01211">
    <property type="entry name" value="UPF0001"/>
    <property type="match status" value="1"/>
</dbReference>
<dbReference type="Pfam" id="PF01168">
    <property type="entry name" value="Ala_racemase_N"/>
    <property type="match status" value="1"/>
</dbReference>
<accession>A0A840R1W7</accession>
<dbReference type="InterPro" id="IPR029066">
    <property type="entry name" value="PLP-binding_barrel"/>
</dbReference>
<dbReference type="CDD" id="cd06824">
    <property type="entry name" value="PLPDE_III_Yggs_like"/>
    <property type="match status" value="1"/>
</dbReference>
<evidence type="ECO:0000313" key="7">
    <source>
        <dbReference type="Proteomes" id="UP000536640"/>
    </source>
</evidence>
<dbReference type="Proteomes" id="UP000536640">
    <property type="component" value="Unassembled WGS sequence"/>
</dbReference>
<keyword evidence="1 2" id="KW-0663">Pyridoxal phosphate</keyword>
<feature type="domain" description="Alanine racemase N-terminal" evidence="5">
    <location>
        <begin position="10"/>
        <end position="230"/>
    </location>
</feature>
<dbReference type="PANTHER" id="PTHR10146:SF14">
    <property type="entry name" value="PYRIDOXAL PHOSPHATE HOMEOSTASIS PROTEIN"/>
    <property type="match status" value="1"/>
</dbReference>
<dbReference type="AlphaFoldDB" id="A0A840R1W7"/>
<dbReference type="EMBL" id="JACHHW010000002">
    <property type="protein sequence ID" value="MBB5186603.1"/>
    <property type="molecule type" value="Genomic_DNA"/>
</dbReference>
<evidence type="ECO:0000256" key="1">
    <source>
        <dbReference type="ARBA" id="ARBA00022898"/>
    </source>
</evidence>
<gene>
    <name evidence="6" type="ORF">HNQ57_000864</name>
</gene>
<dbReference type="InterPro" id="IPR011078">
    <property type="entry name" value="PyrdxlP_homeostasis"/>
</dbReference>
<sequence>MTTANTIVSNIAAIQARIATTHNLFHPNTPQPTLMAVSKTRSAAEIRLALAAGAQHIGENYLQEALAKQSELQDHDICWHFIGPIQSNKTRDIAEHFSWVHSVDRAKIICRLNDQRPPQLTPLNICLQVNINDEASKAGAAINEISALAELALNQPRLRLRGLMAIPANTRDPAQQRRNFAAVRELLHTLRQRFPEAQLDTLSMGMSGDMESAIAEGATILRIGSDIFGPRAVVKPD</sequence>
<comment type="function">
    <text evidence="2">Pyridoxal 5'-phosphate (PLP)-binding protein, which is involved in PLP homeostasis.</text>
</comment>
<comment type="caution">
    <text evidence="6">The sequence shown here is derived from an EMBL/GenBank/DDBJ whole genome shotgun (WGS) entry which is preliminary data.</text>
</comment>
<dbReference type="NCBIfam" id="TIGR00044">
    <property type="entry name" value="YggS family pyridoxal phosphate-dependent enzyme"/>
    <property type="match status" value="1"/>
</dbReference>
<protein>
    <recommendedName>
        <fullName evidence="2">Pyridoxal phosphate homeostasis protein</fullName>
        <shortName evidence="2">PLP homeostasis protein</shortName>
    </recommendedName>
</protein>
<feature type="modified residue" description="N6-(pyridoxal phosphate)lysine" evidence="2 3">
    <location>
        <position position="39"/>
    </location>
</feature>
<evidence type="ECO:0000256" key="4">
    <source>
        <dbReference type="RuleBase" id="RU004514"/>
    </source>
</evidence>
<comment type="similarity">
    <text evidence="2 4">Belongs to the pyridoxal phosphate-binding protein YggS/PROSC family.</text>
</comment>
<reference evidence="6 7" key="1">
    <citation type="submission" date="2020-08" db="EMBL/GenBank/DDBJ databases">
        <title>Genomic Encyclopedia of Type Strains, Phase IV (KMG-IV): sequencing the most valuable type-strain genomes for metagenomic binning, comparative biology and taxonomic classification.</title>
        <authorList>
            <person name="Goeker M."/>
        </authorList>
    </citation>
    <scope>NUCLEOTIDE SEQUENCE [LARGE SCALE GENOMIC DNA]</scope>
    <source>
        <strain evidence="6 7">DSM 25701</strain>
    </source>
</reference>
<comment type="cofactor">
    <cofactor evidence="3">
        <name>pyridoxal 5'-phosphate</name>
        <dbReference type="ChEBI" id="CHEBI:597326"/>
    </cofactor>
</comment>
<dbReference type="InterPro" id="IPR001608">
    <property type="entry name" value="Ala_racemase_N"/>
</dbReference>
<evidence type="ECO:0000259" key="5">
    <source>
        <dbReference type="Pfam" id="PF01168"/>
    </source>
</evidence>
<proteinExistence type="inferred from homology"/>
<dbReference type="SUPFAM" id="SSF51419">
    <property type="entry name" value="PLP-binding barrel"/>
    <property type="match status" value="1"/>
</dbReference>
<evidence type="ECO:0000256" key="2">
    <source>
        <dbReference type="HAMAP-Rule" id="MF_02087"/>
    </source>
</evidence>
<dbReference type="HAMAP" id="MF_02087">
    <property type="entry name" value="PLP_homeostasis"/>
    <property type="match status" value="1"/>
</dbReference>
<dbReference type="GO" id="GO:0030170">
    <property type="term" value="F:pyridoxal phosphate binding"/>
    <property type="evidence" value="ECO:0007669"/>
    <property type="project" value="UniProtKB-UniRule"/>
</dbReference>
<dbReference type="Gene3D" id="3.20.20.10">
    <property type="entry name" value="Alanine racemase"/>
    <property type="match status" value="1"/>
</dbReference>